<dbReference type="InterPro" id="IPR011050">
    <property type="entry name" value="Pectin_lyase_fold/virulence"/>
</dbReference>
<dbReference type="RefSeq" id="WP_133225237.1">
    <property type="nucleotide sequence ID" value="NZ_SMRT01000001.1"/>
</dbReference>
<dbReference type="EMBL" id="SMRT01000001">
    <property type="protein sequence ID" value="TDG00528.1"/>
    <property type="molecule type" value="Genomic_DNA"/>
</dbReference>
<name>A0A4R5KZC6_9BACL</name>
<reference evidence="5 6" key="1">
    <citation type="submission" date="2019-03" db="EMBL/GenBank/DDBJ databases">
        <title>This is whole genome sequence of Paenibacillus sp MS74 strain.</title>
        <authorList>
            <person name="Trinh H.N."/>
        </authorList>
    </citation>
    <scope>NUCLEOTIDE SEQUENCE [LARGE SCALE GENOMIC DNA]</scope>
    <source>
        <strain evidence="5 6">MS74</strain>
    </source>
</reference>
<accession>A0A4R5KZC6</accession>
<gene>
    <name evidence="5" type="ORF">E1757_02530</name>
</gene>
<keyword evidence="2" id="KW-0732">Signal</keyword>
<dbReference type="Pfam" id="PF00395">
    <property type="entry name" value="SLH"/>
    <property type="match status" value="3"/>
</dbReference>
<feature type="chain" id="PRO_5020992348" evidence="2">
    <location>
        <begin position="32"/>
        <end position="1478"/>
    </location>
</feature>
<feature type="domain" description="F5/8 type C" evidence="3">
    <location>
        <begin position="273"/>
        <end position="395"/>
    </location>
</feature>
<dbReference type="PROSITE" id="PS50022">
    <property type="entry name" value="FA58C_3"/>
    <property type="match status" value="1"/>
</dbReference>
<dbReference type="InterPro" id="IPR006626">
    <property type="entry name" value="PbH1"/>
</dbReference>
<dbReference type="Pfam" id="PF12733">
    <property type="entry name" value="Cadherin-like"/>
    <property type="match status" value="1"/>
</dbReference>
<dbReference type="PANTHER" id="PTHR43308">
    <property type="entry name" value="OUTER MEMBRANE PROTEIN ALPHA-RELATED"/>
    <property type="match status" value="1"/>
</dbReference>
<dbReference type="PROSITE" id="PS51272">
    <property type="entry name" value="SLH"/>
    <property type="match status" value="3"/>
</dbReference>
<evidence type="ECO:0000256" key="1">
    <source>
        <dbReference type="SAM" id="MobiDB-lite"/>
    </source>
</evidence>
<dbReference type="PANTHER" id="PTHR43308:SF5">
    <property type="entry name" value="S-LAYER PROTEIN _ PEPTIDOGLYCAN ENDO-BETA-N-ACETYLGLUCOSAMINIDASE"/>
    <property type="match status" value="1"/>
</dbReference>
<feature type="domain" description="SLH" evidence="4">
    <location>
        <begin position="1290"/>
        <end position="1350"/>
    </location>
</feature>
<dbReference type="InterPro" id="IPR000421">
    <property type="entry name" value="FA58C"/>
</dbReference>
<feature type="compositionally biased region" description="Low complexity" evidence="1">
    <location>
        <begin position="1063"/>
        <end position="1077"/>
    </location>
</feature>
<proteinExistence type="predicted"/>
<comment type="caution">
    <text evidence="5">The sequence shown here is derived from an EMBL/GenBank/DDBJ whole genome shotgun (WGS) entry which is preliminary data.</text>
</comment>
<dbReference type="SUPFAM" id="SSF51126">
    <property type="entry name" value="Pectin lyase-like"/>
    <property type="match status" value="2"/>
</dbReference>
<feature type="region of interest" description="Disordered" evidence="1">
    <location>
        <begin position="1031"/>
        <end position="1081"/>
    </location>
</feature>
<dbReference type="Gene3D" id="2.60.120.260">
    <property type="entry name" value="Galactose-binding domain-like"/>
    <property type="match status" value="1"/>
</dbReference>
<dbReference type="InterPro" id="IPR051465">
    <property type="entry name" value="Cell_Envelope_Struct_Comp"/>
</dbReference>
<feature type="domain" description="SLH" evidence="4">
    <location>
        <begin position="1351"/>
        <end position="1414"/>
    </location>
</feature>
<dbReference type="SUPFAM" id="SSF49785">
    <property type="entry name" value="Galactose-binding domain-like"/>
    <property type="match status" value="1"/>
</dbReference>
<dbReference type="InterPro" id="IPR001119">
    <property type="entry name" value="SLH_dom"/>
</dbReference>
<evidence type="ECO:0000313" key="5">
    <source>
        <dbReference type="EMBL" id="TDG00528.1"/>
    </source>
</evidence>
<evidence type="ECO:0000313" key="6">
    <source>
        <dbReference type="Proteomes" id="UP000295636"/>
    </source>
</evidence>
<sequence length="1478" mass="157780">MNRTKKLVSLGLCALLMLQMILIAGPARVYAETVTELAKYGASANAVIDQTAANQKVHYPRNHQGGGAAAYNVKAGNGSERQAYYKFDLPDPSKLAEANKIYLSVKGKSNAGQGTLYFTVAGVTYNGWSSDLTKQGADVTSAVYSGITPPLLAWINAPVKYNSQTADAALRYEKRDPSYQAIEIAAAGCKTNADPASSCSFATTDAKDDEYRIDVTDFVKQYGVSGAVSFLIRAAEKTQTNASTIYNSYNTDAAFNGQFGSTDKKPALILQKVEGPGPNLPYTVPPANVTASADDGNVPQNVVDNNRYTRWSAQNMAGEPHQWIQLDLGAVKPVGYLGIAFNAGTNRKSFFDILVSGDGAAWTTVLQNQESSGTSDQVELVDLRSQNISARYVRYLGHGNSAPNSKDWNSLTAFQIYPPAEDGSAALVPVPYIEPPKPPAEPNTIPGLFHADGTPYIPYEPNRNPSKTWNIVTDFGAKPDDPDFDNTPVINNAISDPRVAAGHEIFFPDGVYHLKSTMSGDALSNFQVKSNVNLRGESEQGTILLSYFNGNNGSTRVIKAFGKKELLISNFTIKSIFESKLNEPGADGQPDYAYSVNTNTANPKIGGFGNGIYIDQTGNIGSNKIVIEHVTVEHFQRMGIRVSRSQEITIRNSTFKNATDVGAGGAGYGIAVQGDTTKVNHFGEPIDVYFNIVENNNFLGPYIRHGVIIQHFAHNNLITKNYANGTLLDSIDLHGENEYLNEISYNVIENVPKEAIGVGNTGGTPPNTNHSASGPKNYIHHNTLKHNRDGIMVYMGSPDTIIEENEIIATTDYNMFSGTNGVNNAVNTVQDGVGIKLHNAPGTIVKNNVIRGNTASNYWGILLAHHNGDSGQSGLGAGDPENVQLIGNTVTGNAYGLNIEAGRNITVLGNTIKDNLGTNLNLNIPLDNTDLAITDLRSLKVMDGTASLDLTPAFAPGTTEYSLEVGNSVSSLLIQASPENSRSVIKMNGDVQSEGTGFAINDLQVGSNPIEIEVSADNETKKKTYRLAVNKLQPDGKPGDPNEPPVSPKPGKRSSNSGGGSGAVQAGDAAASDQSGSKNDQAVQLAAEVKTIDGKQTAQATVDGDVIDNALKNSGSGILRVAINADTAADRTIAILSNSALQKMMTDKSIKSLSIETSLGSYELPMKQIDVQDLAAKLGTTADAVTLEVTISKNVSAAEKAKASGQKVLGAVEFTVTVNSVFGKSMELSAFTQFVKRTVMAEGALNASNLAAVRVETDKGNSVYQPVPFTVSGSKAALYSRTNSTYLLLENNVAFTDTQNHWAKADIERMANKYIVQGVSKDAFQPDQAVSRAEFAVLITRTLGLSPTGSSKIKWSDVRPDDWFEGQVYAAAEVGIITGYDDQTFGPNQPISRQEMAVMIYRAMKFAGFDDSSKTAQAVAFADENLIPSWAKEAVAIMAGNGIVDGVASGKYDPAATATRAQSAVILNRMLAKAQFNN</sequence>
<dbReference type="InterPro" id="IPR012334">
    <property type="entry name" value="Pectin_lyas_fold"/>
</dbReference>
<dbReference type="Pfam" id="PF13229">
    <property type="entry name" value="Beta_helix"/>
    <property type="match status" value="1"/>
</dbReference>
<feature type="domain" description="SLH" evidence="4">
    <location>
        <begin position="1418"/>
        <end position="1478"/>
    </location>
</feature>
<dbReference type="InterPro" id="IPR039448">
    <property type="entry name" value="Beta_helix"/>
</dbReference>
<dbReference type="OrthoDB" id="179999at2"/>
<keyword evidence="6" id="KW-1185">Reference proteome</keyword>
<dbReference type="Pfam" id="PF00754">
    <property type="entry name" value="F5_F8_type_C"/>
    <property type="match status" value="1"/>
</dbReference>
<dbReference type="Gene3D" id="2.160.20.10">
    <property type="entry name" value="Single-stranded right-handed beta-helix, Pectin lyase-like"/>
    <property type="match status" value="1"/>
</dbReference>
<dbReference type="InterPro" id="IPR008979">
    <property type="entry name" value="Galactose-bd-like_sf"/>
</dbReference>
<evidence type="ECO:0000256" key="2">
    <source>
        <dbReference type="SAM" id="SignalP"/>
    </source>
</evidence>
<evidence type="ECO:0000259" key="3">
    <source>
        <dbReference type="PROSITE" id="PS50022"/>
    </source>
</evidence>
<protein>
    <submittedName>
        <fullName evidence="5">Uncharacterized protein</fullName>
    </submittedName>
</protein>
<dbReference type="InterPro" id="IPR025883">
    <property type="entry name" value="Cadherin-like_domain"/>
</dbReference>
<feature type="signal peptide" evidence="2">
    <location>
        <begin position="1"/>
        <end position="31"/>
    </location>
</feature>
<dbReference type="Proteomes" id="UP000295636">
    <property type="component" value="Unassembled WGS sequence"/>
</dbReference>
<evidence type="ECO:0000259" key="4">
    <source>
        <dbReference type="PROSITE" id="PS51272"/>
    </source>
</evidence>
<dbReference type="SMART" id="SM00710">
    <property type="entry name" value="PbH1"/>
    <property type="match status" value="9"/>
</dbReference>
<organism evidence="5 6">
    <name type="scientific">Paenibacillus piri</name>
    <dbReference type="NCBI Taxonomy" id="2547395"/>
    <lineage>
        <taxon>Bacteria</taxon>
        <taxon>Bacillati</taxon>
        <taxon>Bacillota</taxon>
        <taxon>Bacilli</taxon>
        <taxon>Bacillales</taxon>
        <taxon>Paenibacillaceae</taxon>
        <taxon>Paenibacillus</taxon>
    </lineage>
</organism>